<sequence>HCLVESLHCRQTCTRSPCPARRHDSTSGPEQISRLSARMHREGLCSQGTRDIPAGEGLCSPGTRDIPAGEGLCSERTRDIPAGEGLCSPGTRDIPAGEGLCSERTRDIPAGEGLCSQGTRDIPAVAEEGFGTAGHAEPELLPWVFKELDTCEC</sequence>
<reference evidence="1" key="1">
    <citation type="submission" date="2020-02" db="EMBL/GenBank/DDBJ databases">
        <authorList>
            <person name="Enbody D E."/>
            <person name="Pettersson E M."/>
        </authorList>
    </citation>
    <scope>NUCLEOTIDE SEQUENCE [LARGE SCALE GENOMIC DNA]</scope>
</reference>
<dbReference type="Ensembl" id="ENSCPVT00000027931.1">
    <property type="protein sequence ID" value="ENSCPVP00000026518.1"/>
    <property type="gene ID" value="ENSCPVG00000017649.1"/>
</dbReference>
<organism evidence="1 2">
    <name type="scientific">Geospiza parvula</name>
    <name type="common">Small tree-finch</name>
    <name type="synonym">Camarhynchus parvulus</name>
    <dbReference type="NCBI Taxonomy" id="87175"/>
    <lineage>
        <taxon>Eukaryota</taxon>
        <taxon>Metazoa</taxon>
        <taxon>Chordata</taxon>
        <taxon>Craniata</taxon>
        <taxon>Vertebrata</taxon>
        <taxon>Euteleostomi</taxon>
        <taxon>Archelosauria</taxon>
        <taxon>Archosauria</taxon>
        <taxon>Dinosauria</taxon>
        <taxon>Saurischia</taxon>
        <taxon>Theropoda</taxon>
        <taxon>Coelurosauria</taxon>
        <taxon>Aves</taxon>
        <taxon>Neognathae</taxon>
        <taxon>Neoaves</taxon>
        <taxon>Telluraves</taxon>
        <taxon>Australaves</taxon>
        <taxon>Passeriformes</taxon>
        <taxon>Thraupidae</taxon>
        <taxon>Camarhynchus</taxon>
    </lineage>
</organism>
<keyword evidence="2" id="KW-1185">Reference proteome</keyword>
<protein>
    <submittedName>
        <fullName evidence="1">Uncharacterized protein</fullName>
    </submittedName>
</protein>
<proteinExistence type="predicted"/>
<evidence type="ECO:0000313" key="2">
    <source>
        <dbReference type="Proteomes" id="UP000694382"/>
    </source>
</evidence>
<name>A0A8U8B3X3_GEOPR</name>
<reference evidence="1" key="2">
    <citation type="submission" date="2025-08" db="UniProtKB">
        <authorList>
            <consortium name="Ensembl"/>
        </authorList>
    </citation>
    <scope>IDENTIFICATION</scope>
</reference>
<reference evidence="1" key="3">
    <citation type="submission" date="2025-09" db="UniProtKB">
        <authorList>
            <consortium name="Ensembl"/>
        </authorList>
    </citation>
    <scope>IDENTIFICATION</scope>
</reference>
<dbReference type="Proteomes" id="UP000694382">
    <property type="component" value="Chromosome 5"/>
</dbReference>
<accession>A0A8U8B3X3</accession>
<dbReference type="AlphaFoldDB" id="A0A8U8B3X3"/>
<evidence type="ECO:0000313" key="1">
    <source>
        <dbReference type="Ensembl" id="ENSCPVP00000026518.1"/>
    </source>
</evidence>